<dbReference type="Proteomes" id="UP000002964">
    <property type="component" value="Unassembled WGS sequence"/>
</dbReference>
<dbReference type="EMBL" id="JH603169">
    <property type="protein sequence ID" value="EIC22552.1"/>
    <property type="molecule type" value="Genomic_DNA"/>
</dbReference>
<dbReference type="GO" id="GO:0005886">
    <property type="term" value="C:plasma membrane"/>
    <property type="evidence" value="ECO:0007669"/>
    <property type="project" value="UniProtKB-SubCell"/>
</dbReference>
<name>H8Z1S4_9GAMM</name>
<evidence type="ECO:0000256" key="2">
    <source>
        <dbReference type="ARBA" id="ARBA00022475"/>
    </source>
</evidence>
<keyword evidence="5 6" id="KW-0472">Membrane</keyword>
<dbReference type="PANTHER" id="PTHR40277:SF1">
    <property type="entry name" value="BLL5419 PROTEIN"/>
    <property type="match status" value="1"/>
</dbReference>
<evidence type="ECO:0000256" key="4">
    <source>
        <dbReference type="ARBA" id="ARBA00022989"/>
    </source>
</evidence>
<dbReference type="HOGENOM" id="CLU_048072_3_1_6"/>
<dbReference type="Pfam" id="PF03706">
    <property type="entry name" value="LPG_synthase_TM"/>
    <property type="match status" value="1"/>
</dbReference>
<proteinExistence type="predicted"/>
<feature type="transmembrane region" description="Helical" evidence="6">
    <location>
        <begin position="253"/>
        <end position="276"/>
    </location>
</feature>
<keyword evidence="3 6" id="KW-0812">Transmembrane</keyword>
<dbReference type="RefSeq" id="WP_009149466.1">
    <property type="nucleotide sequence ID" value="NZ_CP121471.1"/>
</dbReference>
<keyword evidence="8" id="KW-1185">Reference proteome</keyword>
<dbReference type="AlphaFoldDB" id="H8Z1S4"/>
<evidence type="ECO:0000313" key="8">
    <source>
        <dbReference type="Proteomes" id="UP000002964"/>
    </source>
</evidence>
<gene>
    <name evidence="7" type="ORF">Thi970DRAFT_02823</name>
</gene>
<feature type="transmembrane region" description="Helical" evidence="6">
    <location>
        <begin position="44"/>
        <end position="63"/>
    </location>
</feature>
<organism evidence="7 8">
    <name type="scientific">Thiorhodovibrio frisius</name>
    <dbReference type="NCBI Taxonomy" id="631362"/>
    <lineage>
        <taxon>Bacteria</taxon>
        <taxon>Pseudomonadati</taxon>
        <taxon>Pseudomonadota</taxon>
        <taxon>Gammaproteobacteria</taxon>
        <taxon>Chromatiales</taxon>
        <taxon>Chromatiaceae</taxon>
        <taxon>Thiorhodovibrio</taxon>
    </lineage>
</organism>
<feature type="transmembrane region" description="Helical" evidence="6">
    <location>
        <begin position="288"/>
        <end position="313"/>
    </location>
</feature>
<evidence type="ECO:0000256" key="6">
    <source>
        <dbReference type="SAM" id="Phobius"/>
    </source>
</evidence>
<keyword evidence="4 6" id="KW-1133">Transmembrane helix</keyword>
<keyword evidence="2" id="KW-1003">Cell membrane</keyword>
<feature type="transmembrane region" description="Helical" evidence="6">
    <location>
        <begin position="152"/>
        <end position="170"/>
    </location>
</feature>
<accession>H8Z1S4</accession>
<evidence type="ECO:0000256" key="3">
    <source>
        <dbReference type="ARBA" id="ARBA00022692"/>
    </source>
</evidence>
<feature type="transmembrane region" description="Helical" evidence="6">
    <location>
        <begin position="129"/>
        <end position="146"/>
    </location>
</feature>
<dbReference type="InterPro" id="IPR022791">
    <property type="entry name" value="L-PG_synthase/AglD"/>
</dbReference>
<sequence>MTRSIRKAALVILVSLFLSALFLWLALRQVEPKLVIRALVDLQLASLVFAGFAIALGILLRGWRWRLLSGSANNTQPEFFRATALGVFANLVIPARLGEIVRVAALYKLSYLSLSEVVASGFVDRLTDILVLVCVASVLFLVMPIPDFVDDWLFGFGLALGLVMTGVALTSRRHVLGRFTVTRVVKFWRIRWPAQPLTFAANVRHRLSVALRRVPSPRVAAVIFLVLIADYCAVALVLRAFRLDLPLSAPLVLWVFFAAGSALPSAPGYVGVYQLAGRWALGLFDVPATIAVALATVFQAVVLLVAAILAGMASWRTGVSGFYAAESKPNETKH</sequence>
<evidence type="ECO:0000256" key="1">
    <source>
        <dbReference type="ARBA" id="ARBA00004651"/>
    </source>
</evidence>
<evidence type="ECO:0000256" key="5">
    <source>
        <dbReference type="ARBA" id="ARBA00023136"/>
    </source>
</evidence>
<feature type="transmembrane region" description="Helical" evidence="6">
    <location>
        <begin position="219"/>
        <end position="241"/>
    </location>
</feature>
<reference evidence="8" key="1">
    <citation type="submission" date="2011-06" db="EMBL/GenBank/DDBJ databases">
        <authorList>
            <consortium name="US DOE Joint Genome Institute (JGI-PGF)"/>
            <person name="Lucas S."/>
            <person name="Han J."/>
            <person name="Lapidus A."/>
            <person name="Cheng J.-F."/>
            <person name="Goodwin L."/>
            <person name="Pitluck S."/>
            <person name="Peters L."/>
            <person name="Land M.L."/>
            <person name="Hauser L."/>
            <person name="Vogl K."/>
            <person name="Liu Z."/>
            <person name="Overmann J."/>
            <person name="Frigaard N.-U."/>
            <person name="Bryant D.A."/>
            <person name="Woyke T.J."/>
        </authorList>
    </citation>
    <scope>NUCLEOTIDE SEQUENCE [LARGE SCALE GENOMIC DNA]</scope>
    <source>
        <strain evidence="8">970</strain>
    </source>
</reference>
<dbReference type="STRING" id="631362.Thi970DRAFT_02823"/>
<evidence type="ECO:0000313" key="7">
    <source>
        <dbReference type="EMBL" id="EIC22552.1"/>
    </source>
</evidence>
<dbReference type="PANTHER" id="PTHR40277">
    <property type="entry name" value="BLL5419 PROTEIN"/>
    <property type="match status" value="1"/>
</dbReference>
<dbReference type="eggNOG" id="COG0392">
    <property type="taxonomic scope" value="Bacteria"/>
</dbReference>
<reference evidence="7 8" key="2">
    <citation type="submission" date="2011-11" db="EMBL/GenBank/DDBJ databases">
        <authorList>
            <consortium name="US DOE Joint Genome Institute"/>
            <person name="Lucas S."/>
            <person name="Han J."/>
            <person name="Lapidus A."/>
            <person name="Cheng J.-F."/>
            <person name="Goodwin L."/>
            <person name="Pitluck S."/>
            <person name="Peters L."/>
            <person name="Ovchinnikova G."/>
            <person name="Zhang X."/>
            <person name="Detter J.C."/>
            <person name="Han C."/>
            <person name="Tapia R."/>
            <person name="Land M."/>
            <person name="Hauser L."/>
            <person name="Kyrpides N."/>
            <person name="Ivanova N."/>
            <person name="Pagani I."/>
            <person name="Vogl K."/>
            <person name="Liu Z."/>
            <person name="Overmann J."/>
            <person name="Frigaard N.-U."/>
            <person name="Bryant D."/>
            <person name="Woyke T."/>
        </authorList>
    </citation>
    <scope>NUCLEOTIDE SEQUENCE [LARGE SCALE GENOMIC DNA]</scope>
    <source>
        <strain evidence="7 8">970</strain>
    </source>
</reference>
<protein>
    <submittedName>
        <fullName evidence="7">Putative integral membrane protein</fullName>
    </submittedName>
</protein>
<comment type="subcellular location">
    <subcellularLocation>
        <location evidence="1">Cell membrane</location>
        <topology evidence="1">Multi-pass membrane protein</topology>
    </subcellularLocation>
</comment>